<dbReference type="Proteomes" id="UP000003835">
    <property type="component" value="Unassembled WGS sequence"/>
</dbReference>
<sequence length="59" mass="6666">MTKCSQGKLGKLLALFLPYVSSAVLSSKPENVRICKFIPPEIDEYYRKKVSLDTEIEST</sequence>
<gene>
    <name evidence="1" type="ORF">MC7420_3132</name>
</gene>
<name>B4VJX6_9CYAN</name>
<protein>
    <submittedName>
        <fullName evidence="1">Uncharacterized protein</fullName>
    </submittedName>
</protein>
<dbReference type="STRING" id="118168.MC7420_3132"/>
<organism evidence="1 2">
    <name type="scientific">Coleofasciculus chthonoplastes PCC 7420</name>
    <dbReference type="NCBI Taxonomy" id="118168"/>
    <lineage>
        <taxon>Bacteria</taxon>
        <taxon>Bacillati</taxon>
        <taxon>Cyanobacteriota</taxon>
        <taxon>Cyanophyceae</taxon>
        <taxon>Coleofasciculales</taxon>
        <taxon>Coleofasciculaceae</taxon>
        <taxon>Coleofasciculus</taxon>
    </lineage>
</organism>
<accession>B4VJX6</accession>
<dbReference type="AlphaFoldDB" id="B4VJX6"/>
<dbReference type="HOGENOM" id="CLU_2952442_0_0_3"/>
<proteinExistence type="predicted"/>
<keyword evidence="2" id="KW-1185">Reference proteome</keyword>
<dbReference type="RefSeq" id="WP_006099069.1">
    <property type="nucleotide sequence ID" value="NZ_DS989843.1"/>
</dbReference>
<reference evidence="1 2" key="1">
    <citation type="submission" date="2008-07" db="EMBL/GenBank/DDBJ databases">
        <authorList>
            <person name="Tandeau de Marsac N."/>
            <person name="Ferriera S."/>
            <person name="Johnson J."/>
            <person name="Kravitz S."/>
            <person name="Beeson K."/>
            <person name="Sutton G."/>
            <person name="Rogers Y.-H."/>
            <person name="Friedman R."/>
            <person name="Frazier M."/>
            <person name="Venter J.C."/>
        </authorList>
    </citation>
    <scope>NUCLEOTIDE SEQUENCE [LARGE SCALE GENOMIC DNA]</scope>
    <source>
        <strain evidence="1 2">PCC 7420</strain>
    </source>
</reference>
<dbReference type="EMBL" id="DS989843">
    <property type="protein sequence ID" value="EDX77808.1"/>
    <property type="molecule type" value="Genomic_DNA"/>
</dbReference>
<evidence type="ECO:0000313" key="2">
    <source>
        <dbReference type="Proteomes" id="UP000003835"/>
    </source>
</evidence>
<evidence type="ECO:0000313" key="1">
    <source>
        <dbReference type="EMBL" id="EDX77808.1"/>
    </source>
</evidence>